<protein>
    <submittedName>
        <fullName evidence="2">Uncharacterized protein</fullName>
    </submittedName>
</protein>
<evidence type="ECO:0000313" key="3">
    <source>
        <dbReference type="Proteomes" id="UP000075881"/>
    </source>
</evidence>
<feature type="compositionally biased region" description="Basic and acidic residues" evidence="1">
    <location>
        <begin position="248"/>
        <end position="266"/>
    </location>
</feature>
<accession>A0A182JSC3</accession>
<proteinExistence type="predicted"/>
<dbReference type="EnsemblMetazoa" id="ACHR001405-RA">
    <property type="protein sequence ID" value="ACHR001405-PA"/>
    <property type="gene ID" value="ACHR001405"/>
</dbReference>
<dbReference type="AlphaFoldDB" id="A0A182JSC3"/>
<reference evidence="2" key="2">
    <citation type="submission" date="2020-05" db="UniProtKB">
        <authorList>
            <consortium name="EnsemblMetazoa"/>
        </authorList>
    </citation>
    <scope>IDENTIFICATION</scope>
    <source>
        <strain evidence="2">ACHKN1017</strain>
    </source>
</reference>
<feature type="compositionally biased region" description="Basic residues" evidence="1">
    <location>
        <begin position="267"/>
        <end position="277"/>
    </location>
</feature>
<name>A0A182JSC3_9DIPT</name>
<keyword evidence="3" id="KW-1185">Reference proteome</keyword>
<organism evidence="2 3">
    <name type="scientific">Anopheles christyi</name>
    <dbReference type="NCBI Taxonomy" id="43041"/>
    <lineage>
        <taxon>Eukaryota</taxon>
        <taxon>Metazoa</taxon>
        <taxon>Ecdysozoa</taxon>
        <taxon>Arthropoda</taxon>
        <taxon>Hexapoda</taxon>
        <taxon>Insecta</taxon>
        <taxon>Pterygota</taxon>
        <taxon>Neoptera</taxon>
        <taxon>Endopterygota</taxon>
        <taxon>Diptera</taxon>
        <taxon>Nematocera</taxon>
        <taxon>Culicoidea</taxon>
        <taxon>Culicidae</taxon>
        <taxon>Anophelinae</taxon>
        <taxon>Anopheles</taxon>
    </lineage>
</organism>
<evidence type="ECO:0000256" key="1">
    <source>
        <dbReference type="SAM" id="MobiDB-lite"/>
    </source>
</evidence>
<reference evidence="3" key="1">
    <citation type="submission" date="2013-03" db="EMBL/GenBank/DDBJ databases">
        <title>The Genome Sequence of Anopheles christyi ACHKN1017.</title>
        <authorList>
            <consortium name="The Broad Institute Genomics Platform"/>
            <person name="Neafsey D.E."/>
            <person name="Besansky N."/>
            <person name="Walker B."/>
            <person name="Young S.K."/>
            <person name="Zeng Q."/>
            <person name="Gargeya S."/>
            <person name="Fitzgerald M."/>
            <person name="Haas B."/>
            <person name="Abouelleil A."/>
            <person name="Allen A.W."/>
            <person name="Alvarado L."/>
            <person name="Arachchi H.M."/>
            <person name="Berlin A.M."/>
            <person name="Chapman S.B."/>
            <person name="Gainer-Dewar J."/>
            <person name="Goldberg J."/>
            <person name="Griggs A."/>
            <person name="Gujja S."/>
            <person name="Hansen M."/>
            <person name="Howarth C."/>
            <person name="Imamovic A."/>
            <person name="Ireland A."/>
            <person name="Larimer J."/>
            <person name="McCowan C."/>
            <person name="Murphy C."/>
            <person name="Pearson M."/>
            <person name="Poon T.W."/>
            <person name="Priest M."/>
            <person name="Roberts A."/>
            <person name="Saif S."/>
            <person name="Shea T."/>
            <person name="Sisk P."/>
            <person name="Sykes S."/>
            <person name="Wortman J."/>
            <person name="Nusbaum C."/>
            <person name="Birren B."/>
        </authorList>
    </citation>
    <scope>NUCLEOTIDE SEQUENCE [LARGE SCALE GENOMIC DNA]</scope>
    <source>
        <strain evidence="3">ACHKN1017</strain>
    </source>
</reference>
<feature type="region of interest" description="Disordered" evidence="1">
    <location>
        <begin position="248"/>
        <end position="342"/>
    </location>
</feature>
<feature type="region of interest" description="Disordered" evidence="1">
    <location>
        <begin position="37"/>
        <end position="57"/>
    </location>
</feature>
<dbReference type="Proteomes" id="UP000075881">
    <property type="component" value="Unassembled WGS sequence"/>
</dbReference>
<feature type="compositionally biased region" description="Basic residues" evidence="1">
    <location>
        <begin position="327"/>
        <end position="342"/>
    </location>
</feature>
<feature type="compositionally biased region" description="Basic residues" evidence="1">
    <location>
        <begin position="307"/>
        <end position="318"/>
    </location>
</feature>
<sequence length="342" mass="39696">MASKELVLDQLNTFIDESEYRINSIFESLNWGKESVLGSQSTKHNNGAEKEKNRTNTIETFPVSFQPSDSSSTISLGKRALGSIGSNVIHKSNLLLILDNIKQAEAILEEVYRNPSFELGVPLEKLVDRGPPSSIADLHVNFTREERLSIYQHVLKNTTKPPDVPEIKIRYYREFYKVFVYKSSAQLLRFLSRFKRDTRSEEKATSLPAIAAIERDARRRNPKHRVSRNPLTYSEKVRHLIQVQTDALAHHFRQDSRAAEVDDRTSMRNKSKPKSRSKSPEPGRSKKTKTKHIQRPERPTSPAPDRGHRKRTRHRSRSRERSTSQERKRHKSHKKHKKKHDR</sequence>
<dbReference type="STRING" id="43041.A0A182JSC3"/>
<dbReference type="VEuPathDB" id="VectorBase:ACHR001405"/>
<evidence type="ECO:0000313" key="2">
    <source>
        <dbReference type="EnsemblMetazoa" id="ACHR001405-PA"/>
    </source>
</evidence>